<evidence type="ECO:0000256" key="1">
    <source>
        <dbReference type="SAM" id="MobiDB-lite"/>
    </source>
</evidence>
<name>A0A379ACK4_ENTAG</name>
<dbReference type="EMBL" id="UGSO01000001">
    <property type="protein sequence ID" value="SUB14990.1"/>
    <property type="molecule type" value="Genomic_DNA"/>
</dbReference>
<keyword evidence="3" id="KW-1185">Reference proteome</keyword>
<dbReference type="AlphaFoldDB" id="A0A379ACK4"/>
<proteinExistence type="predicted"/>
<protein>
    <submittedName>
        <fullName evidence="2">Uncharacterized protein</fullName>
    </submittedName>
</protein>
<dbReference type="Proteomes" id="UP000254640">
    <property type="component" value="Unassembled WGS sequence"/>
</dbReference>
<accession>A0A379ACK4</accession>
<evidence type="ECO:0000313" key="3">
    <source>
        <dbReference type="Proteomes" id="UP000254640"/>
    </source>
</evidence>
<organism evidence="2 3">
    <name type="scientific">Enterobacter agglomerans</name>
    <name type="common">Erwinia herbicola</name>
    <name type="synonym">Pantoea agglomerans</name>
    <dbReference type="NCBI Taxonomy" id="549"/>
    <lineage>
        <taxon>Bacteria</taxon>
        <taxon>Pseudomonadati</taxon>
        <taxon>Pseudomonadota</taxon>
        <taxon>Gammaproteobacteria</taxon>
        <taxon>Enterobacterales</taxon>
        <taxon>Erwiniaceae</taxon>
        <taxon>Pantoea</taxon>
        <taxon>Pantoea agglomerans group</taxon>
    </lineage>
</organism>
<dbReference type="GeneID" id="66824613"/>
<sequence>MIIDDVDECYSYRELKSITSEDKIITVVNKFRREYSALAKEWNPERNSQWVCRIYFCTKMILNATVILKQSEFAEEKNLRAAIPYFHYYAMLSILRCVVLTLPTEDWDKEDVLSISHKSARIKTREWLARYDRDLANRFDIMFKKLKSNRELLSYKAPASGDGNIRIQDEVIYFCTLLAEVAQFNTALLHKAVLKHSDPANFVVLDEHMSSIYHVEIEGNSYYDRQDHQRLDYLRRKGSTPYSIMLTMTEGQTEDFIGVWDADNEDEDDDSEEARFYSGSPSSWQEIFDIP</sequence>
<feature type="region of interest" description="Disordered" evidence="1">
    <location>
        <begin position="264"/>
        <end position="291"/>
    </location>
</feature>
<reference evidence="2 3" key="1">
    <citation type="submission" date="2018-06" db="EMBL/GenBank/DDBJ databases">
        <authorList>
            <consortium name="Pathogen Informatics"/>
            <person name="Doyle S."/>
        </authorList>
    </citation>
    <scope>NUCLEOTIDE SEQUENCE [LARGE SCALE GENOMIC DNA]</scope>
    <source>
        <strain evidence="2 3">NCTC9381</strain>
    </source>
</reference>
<evidence type="ECO:0000313" key="2">
    <source>
        <dbReference type="EMBL" id="SUB14990.1"/>
    </source>
</evidence>
<gene>
    <name evidence="2" type="ORF">NCTC9381_00853</name>
</gene>
<dbReference type="RefSeq" id="WP_062758439.1">
    <property type="nucleotide sequence ID" value="NZ_CP077366.1"/>
</dbReference>